<dbReference type="InterPro" id="IPR009057">
    <property type="entry name" value="Homeodomain-like_sf"/>
</dbReference>
<dbReference type="PROSITE" id="PS00027">
    <property type="entry name" value="HOMEOBOX_1"/>
    <property type="match status" value="1"/>
</dbReference>
<reference evidence="13 14" key="1">
    <citation type="journal article" date="2017" name="G3 (Bethesda)">
        <title>The Physical Genome Mapping of Anopheles albimanus Corrected Scaffold Misassemblies and Identified Interarm Rearrangements in Genus Anopheles.</title>
        <authorList>
            <person name="Artemov G.N."/>
            <person name="Peery A.N."/>
            <person name="Jiang X."/>
            <person name="Tu Z."/>
            <person name="Stegniy V.N."/>
            <person name="Sharakhova M.V."/>
            <person name="Sharakhov I.V."/>
        </authorList>
    </citation>
    <scope>NUCLEOTIDE SEQUENCE [LARGE SCALE GENOMIC DNA]</scope>
    <source>
        <strain evidence="13 14">ALBI9_A</strain>
    </source>
</reference>
<evidence type="ECO:0000256" key="1">
    <source>
        <dbReference type="ARBA" id="ARBA00004123"/>
    </source>
</evidence>
<proteinExistence type="predicted"/>
<feature type="compositionally biased region" description="Low complexity" evidence="12">
    <location>
        <begin position="311"/>
        <end position="344"/>
    </location>
</feature>
<dbReference type="InterPro" id="IPR017970">
    <property type="entry name" value="Homeobox_CS"/>
</dbReference>
<keyword evidence="7 9" id="KW-0371">Homeobox</keyword>
<keyword evidence="2 10" id="KW-0479">Metal-binding</keyword>
<evidence type="ECO:0000256" key="9">
    <source>
        <dbReference type="PROSITE-ProRule" id="PRU00108"/>
    </source>
</evidence>
<dbReference type="SUPFAM" id="SSF46689">
    <property type="entry name" value="Homeodomain-like"/>
    <property type="match status" value="1"/>
</dbReference>
<dbReference type="EnsemblMetazoa" id="AALB005892-RA">
    <property type="protein sequence ID" value="AALB005892-PA"/>
    <property type="gene ID" value="AALB005892"/>
</dbReference>
<evidence type="ECO:0000256" key="5">
    <source>
        <dbReference type="ARBA" id="ARBA00023038"/>
    </source>
</evidence>
<dbReference type="STRING" id="7167.A0A182FH98"/>
<evidence type="ECO:0000313" key="14">
    <source>
        <dbReference type="Proteomes" id="UP000069272"/>
    </source>
</evidence>
<comment type="subcellular location">
    <subcellularLocation>
        <location evidence="1 9 11">Nucleus</location>
    </subcellularLocation>
</comment>
<dbReference type="PROSITE" id="PS50071">
    <property type="entry name" value="HOMEOBOX_2"/>
    <property type="match status" value="1"/>
</dbReference>
<dbReference type="VEuPathDB" id="VectorBase:AALB20_029559"/>
<evidence type="ECO:0000256" key="12">
    <source>
        <dbReference type="SAM" id="MobiDB-lite"/>
    </source>
</evidence>
<keyword evidence="5 10" id="KW-0440">LIM domain</keyword>
<evidence type="ECO:0000256" key="6">
    <source>
        <dbReference type="ARBA" id="ARBA00023125"/>
    </source>
</evidence>
<protein>
    <submittedName>
        <fullName evidence="13">Uncharacterized protein</fullName>
    </submittedName>
</protein>
<organism evidence="13 14">
    <name type="scientific">Anopheles albimanus</name>
    <name type="common">New world malaria mosquito</name>
    <dbReference type="NCBI Taxonomy" id="7167"/>
    <lineage>
        <taxon>Eukaryota</taxon>
        <taxon>Metazoa</taxon>
        <taxon>Ecdysozoa</taxon>
        <taxon>Arthropoda</taxon>
        <taxon>Hexapoda</taxon>
        <taxon>Insecta</taxon>
        <taxon>Pterygota</taxon>
        <taxon>Neoptera</taxon>
        <taxon>Endopterygota</taxon>
        <taxon>Diptera</taxon>
        <taxon>Nematocera</taxon>
        <taxon>Culicoidea</taxon>
        <taxon>Culicidae</taxon>
        <taxon>Anophelinae</taxon>
        <taxon>Anopheles</taxon>
    </lineage>
</organism>
<accession>A0A182FH98</accession>
<dbReference type="Pfam" id="PF00046">
    <property type="entry name" value="Homeodomain"/>
    <property type="match status" value="1"/>
</dbReference>
<dbReference type="Pfam" id="PF00412">
    <property type="entry name" value="LIM"/>
    <property type="match status" value="1"/>
</dbReference>
<dbReference type="GO" id="GO:0000977">
    <property type="term" value="F:RNA polymerase II transcription regulatory region sequence-specific DNA binding"/>
    <property type="evidence" value="ECO:0007669"/>
    <property type="project" value="TreeGrafter"/>
</dbReference>
<evidence type="ECO:0000256" key="7">
    <source>
        <dbReference type="ARBA" id="ARBA00023155"/>
    </source>
</evidence>
<feature type="region of interest" description="Disordered" evidence="12">
    <location>
        <begin position="296"/>
        <end position="346"/>
    </location>
</feature>
<feature type="compositionally biased region" description="Basic and acidic residues" evidence="12">
    <location>
        <begin position="212"/>
        <end position="236"/>
    </location>
</feature>
<dbReference type="Proteomes" id="UP000069272">
    <property type="component" value="Chromosome 3L"/>
</dbReference>
<feature type="region of interest" description="Disordered" evidence="12">
    <location>
        <begin position="196"/>
        <end position="272"/>
    </location>
</feature>
<evidence type="ECO:0000256" key="3">
    <source>
        <dbReference type="ARBA" id="ARBA00022737"/>
    </source>
</evidence>
<evidence type="ECO:0000256" key="8">
    <source>
        <dbReference type="ARBA" id="ARBA00023242"/>
    </source>
</evidence>
<evidence type="ECO:0000256" key="10">
    <source>
        <dbReference type="PROSITE-ProRule" id="PRU00125"/>
    </source>
</evidence>
<dbReference type="CDD" id="cd00086">
    <property type="entry name" value="homeodomain"/>
    <property type="match status" value="1"/>
</dbReference>
<dbReference type="PANTHER" id="PTHR24208">
    <property type="entry name" value="LIM/HOMEOBOX PROTEIN LHX"/>
    <property type="match status" value="1"/>
</dbReference>
<keyword evidence="4 10" id="KW-0862">Zinc</keyword>
<dbReference type="AlphaFoldDB" id="A0A182FH98"/>
<dbReference type="SMART" id="SM00389">
    <property type="entry name" value="HOX"/>
    <property type="match status" value="1"/>
</dbReference>
<dbReference type="GO" id="GO:0000981">
    <property type="term" value="F:DNA-binding transcription factor activity, RNA polymerase II-specific"/>
    <property type="evidence" value="ECO:0007669"/>
    <property type="project" value="InterPro"/>
</dbReference>
<dbReference type="InterPro" id="IPR001356">
    <property type="entry name" value="HD"/>
</dbReference>
<feature type="DNA-binding region" description="Homeobox" evidence="9">
    <location>
        <begin position="142"/>
        <end position="201"/>
    </location>
</feature>
<dbReference type="Gene3D" id="2.10.110.10">
    <property type="entry name" value="Cysteine Rich Protein"/>
    <property type="match status" value="1"/>
</dbReference>
<evidence type="ECO:0000256" key="2">
    <source>
        <dbReference type="ARBA" id="ARBA00022723"/>
    </source>
</evidence>
<evidence type="ECO:0000256" key="11">
    <source>
        <dbReference type="RuleBase" id="RU000682"/>
    </source>
</evidence>
<dbReference type="FunFam" id="1.10.10.60:FF:000227">
    <property type="entry name" value="LIM homeobox transcription factor"/>
    <property type="match status" value="1"/>
</dbReference>
<reference evidence="13" key="2">
    <citation type="submission" date="2022-08" db="UniProtKB">
        <authorList>
            <consortium name="EnsemblMetazoa"/>
        </authorList>
    </citation>
    <scope>IDENTIFICATION</scope>
    <source>
        <strain evidence="13">STECLA/ALBI9_A</strain>
    </source>
</reference>
<keyword evidence="14" id="KW-1185">Reference proteome</keyword>
<dbReference type="PANTHER" id="PTHR24208:SF166">
    <property type="entry name" value="LIM HOMEOBOX TRANSCRIPTION FACTOR 1 ALPHA, ISOFORM B"/>
    <property type="match status" value="1"/>
</dbReference>
<sequence>MKLSPDQFWHEQCLLCCICRIQLNQTCYTKNTKVYCKDDYYRDRAELYKMLTNQYDQRRRKGEPFSIRAGKLVCQHDLEKDFYGAAAMHQHHHGAGAGATGGVAGAGGTAGLHPPLHPVHLYGEDDYLLEDGLRTRDGRRGPKRPRTILTSAQRRQFKASFDVSPKPCRKVREALAKDTGLSVRVVQVWFQNQRAKMKKISRKSKSNGNGGDGEKNHSDKDDKSIKLESPSSDHSHYLGLDSSYSSSSQPLNPNLPYSPDFPDNSDASLCSSDISLDENFDNIDETTSDTMSLQNLDLQPSLNGGGGLQGGAHLSNGGANHQQLPHQQQQQQHQPQQLVNHNNNSISNPMAMAAGVAGSI</sequence>
<dbReference type="GO" id="GO:0046872">
    <property type="term" value="F:metal ion binding"/>
    <property type="evidence" value="ECO:0007669"/>
    <property type="project" value="UniProtKB-KW"/>
</dbReference>
<keyword evidence="8 9" id="KW-0539">Nucleus</keyword>
<dbReference type="InterPro" id="IPR050453">
    <property type="entry name" value="LIM_Homeobox_TF"/>
</dbReference>
<keyword evidence="3" id="KW-0677">Repeat</keyword>
<dbReference type="InterPro" id="IPR001781">
    <property type="entry name" value="Znf_LIM"/>
</dbReference>
<feature type="compositionally biased region" description="Basic residues" evidence="12">
    <location>
        <begin position="196"/>
        <end position="205"/>
    </location>
</feature>
<dbReference type="GO" id="GO:0005634">
    <property type="term" value="C:nucleus"/>
    <property type="evidence" value="ECO:0007669"/>
    <property type="project" value="UniProtKB-SubCell"/>
</dbReference>
<dbReference type="PROSITE" id="PS50023">
    <property type="entry name" value="LIM_DOMAIN_2"/>
    <property type="match status" value="1"/>
</dbReference>
<feature type="region of interest" description="Disordered" evidence="12">
    <location>
        <begin position="133"/>
        <end position="153"/>
    </location>
</feature>
<evidence type="ECO:0000313" key="13">
    <source>
        <dbReference type="EnsemblMetazoa" id="AALB005892-PA"/>
    </source>
</evidence>
<evidence type="ECO:0000256" key="4">
    <source>
        <dbReference type="ARBA" id="ARBA00022833"/>
    </source>
</evidence>
<feature type="compositionally biased region" description="Low complexity" evidence="12">
    <location>
        <begin position="242"/>
        <end position="258"/>
    </location>
</feature>
<keyword evidence="6 9" id="KW-0238">DNA-binding</keyword>
<name>A0A182FH98_ANOAL</name>
<dbReference type="GO" id="GO:0030182">
    <property type="term" value="P:neuron differentiation"/>
    <property type="evidence" value="ECO:0007669"/>
    <property type="project" value="TreeGrafter"/>
</dbReference>
<dbReference type="Gene3D" id="1.10.10.60">
    <property type="entry name" value="Homeodomain-like"/>
    <property type="match status" value="1"/>
</dbReference>
<dbReference type="VEuPathDB" id="VectorBase:AALB005892"/>